<proteinExistence type="predicted"/>
<sequence length="747" mass="84151">MADLNKIPKFMLGDDVHQEFNNTAIRIEDINTNVLSLGAKGDGVTDETTILQSIFNSLPFGSRVSFPHKKVFKITRPLIITRDDIHIDFNGSKLLYAGTESLDSDNGTGRIYGAITVRGELIDSTKTNVVDIISNEGIIDQEFYSNGDNFKGLKQPFTQVTKIITDNTAIGNVIKKGDFVSVYVRNHSGTWDKNYGDNPSMLNAIARVIYVDAANVYIDVCSDLRFNPDKVNGNITLLKPVNNVTIENLIFEDINDTPIPSTITDNSERDSWVAGISVRYATNFTLLNYKASKHRFPALMMRNVYNPIIDNFLASYARTVTAGCGYGMQIMSSVHGSIKNVRGYFLRHLIDFTSSGHMRVENARMINDWHGAFDCHGMGEFDITYVNCVGNFLASNGINEFPDMVGNISLDNCKGSLQMAWAQRIHVNNSLIYMDAMRVTKSPHIEILNSKLVFKRTKYNFAAAYRGVYMQTAFILDNTSIEITNENNPRQEWTNKLFEIDAYKKVRISNVPYVRNLRSDVMLITIAKCTDTTINDSILTNLGFNLTNTTSIGDDTVLASNSMAAGVLRIKNSKFDESINASDAKNFFAISNVDDISSYLIILDGNMFYSMGKMRWIRTEINSFNVNIIAVNNLFRGKVGAFYKAGLMEPTFIAKDGNIDLSETDEPTRLKNYNVPRISLSIPTGWTEYKYLFTPERLQPDTDYDVYPFFEWDYGSWWLESKSTTGYTIKFSKSPTTTSKLTMKVTR</sequence>
<evidence type="ECO:0008006" key="3">
    <source>
        <dbReference type="Google" id="ProtNLM"/>
    </source>
</evidence>
<dbReference type="InterPro" id="IPR012334">
    <property type="entry name" value="Pectin_lyas_fold"/>
</dbReference>
<dbReference type="EMBL" id="NPBQ01000013">
    <property type="protein sequence ID" value="PAD85008.1"/>
    <property type="molecule type" value="Genomic_DNA"/>
</dbReference>
<evidence type="ECO:0000313" key="2">
    <source>
        <dbReference type="Proteomes" id="UP000216961"/>
    </source>
</evidence>
<dbReference type="AlphaFoldDB" id="A0AA91TW34"/>
<accession>A0AA91TW34</accession>
<dbReference type="RefSeq" id="WP_095328550.1">
    <property type="nucleotide sequence ID" value="NZ_NPBQ01000013.1"/>
</dbReference>
<reference evidence="1 2" key="1">
    <citation type="submission" date="2017-07" db="EMBL/GenBank/DDBJ databases">
        <title>Isolation and whole genome analysis of endospore-forming bacteria from heroin.</title>
        <authorList>
            <person name="Kalinowski J."/>
            <person name="Ahrens B."/>
            <person name="Al-Dilaimi A."/>
            <person name="Winkler A."/>
            <person name="Wibberg D."/>
            <person name="Schleenbecker U."/>
            <person name="Ruckert C."/>
            <person name="Wolfel R."/>
            <person name="Grass G."/>
        </authorList>
    </citation>
    <scope>NUCLEOTIDE SEQUENCE [LARGE SCALE GENOMIC DNA]</scope>
    <source>
        <strain evidence="1 2">7521-2</strain>
    </source>
</reference>
<dbReference type="Gene3D" id="2.160.20.10">
    <property type="entry name" value="Single-stranded right-handed beta-helix, Pectin lyase-like"/>
    <property type="match status" value="1"/>
</dbReference>
<dbReference type="SUPFAM" id="SSF51126">
    <property type="entry name" value="Pectin lyase-like"/>
    <property type="match status" value="1"/>
</dbReference>
<organism evidence="1 2">
    <name type="scientific">Niallia circulans</name>
    <name type="common">Bacillus circulans</name>
    <dbReference type="NCBI Taxonomy" id="1397"/>
    <lineage>
        <taxon>Bacteria</taxon>
        <taxon>Bacillati</taxon>
        <taxon>Bacillota</taxon>
        <taxon>Bacilli</taxon>
        <taxon>Bacillales</taxon>
        <taxon>Bacillaceae</taxon>
        <taxon>Niallia</taxon>
    </lineage>
</organism>
<comment type="caution">
    <text evidence="1">The sequence shown here is derived from an EMBL/GenBank/DDBJ whole genome shotgun (WGS) entry which is preliminary data.</text>
</comment>
<evidence type="ECO:0000313" key="1">
    <source>
        <dbReference type="EMBL" id="PAD85008.1"/>
    </source>
</evidence>
<dbReference type="InterPro" id="IPR011050">
    <property type="entry name" value="Pectin_lyase_fold/virulence"/>
</dbReference>
<protein>
    <recommendedName>
        <fullName evidence="3">Pectate lyase superfamily protein domain-containing protein</fullName>
    </recommendedName>
</protein>
<gene>
    <name evidence="1" type="ORF">CHH57_01475</name>
</gene>
<dbReference type="Proteomes" id="UP000216961">
    <property type="component" value="Unassembled WGS sequence"/>
</dbReference>
<name>A0AA91TW34_NIACI</name>